<dbReference type="InterPro" id="IPR051916">
    <property type="entry name" value="GPI-anchor_lipid_remodeler"/>
</dbReference>
<dbReference type="Pfam" id="PF03372">
    <property type="entry name" value="Exo_endo_phos"/>
    <property type="match status" value="1"/>
</dbReference>
<dbReference type="Proteomes" id="UP001320715">
    <property type="component" value="Unassembled WGS sequence"/>
</dbReference>
<keyword evidence="2" id="KW-0540">Nuclease</keyword>
<evidence type="ECO:0000259" key="1">
    <source>
        <dbReference type="Pfam" id="PF03372"/>
    </source>
</evidence>
<dbReference type="InterPro" id="IPR036691">
    <property type="entry name" value="Endo/exonu/phosph_ase_sf"/>
</dbReference>
<keyword evidence="2" id="KW-0255">Endonuclease</keyword>
<proteinExistence type="predicted"/>
<dbReference type="SUPFAM" id="SSF56219">
    <property type="entry name" value="DNase I-like"/>
    <property type="match status" value="1"/>
</dbReference>
<gene>
    <name evidence="2" type="ORF">GTW23_15245</name>
</gene>
<keyword evidence="2" id="KW-0378">Hydrolase</keyword>
<feature type="domain" description="Endonuclease/exonuclease/phosphatase" evidence="1">
    <location>
        <begin position="35"/>
        <end position="295"/>
    </location>
</feature>
<dbReference type="PANTHER" id="PTHR14859:SF1">
    <property type="entry name" value="PGAP2-INTERACTING PROTEIN"/>
    <property type="match status" value="1"/>
</dbReference>
<dbReference type="InterPro" id="IPR005135">
    <property type="entry name" value="Endo/exonuclease/phosphatase"/>
</dbReference>
<organism evidence="2 3">
    <name type="scientific">Hoeflea alexandrii</name>
    <dbReference type="NCBI Taxonomy" id="288436"/>
    <lineage>
        <taxon>Bacteria</taxon>
        <taxon>Pseudomonadati</taxon>
        <taxon>Pseudomonadota</taxon>
        <taxon>Alphaproteobacteria</taxon>
        <taxon>Hyphomicrobiales</taxon>
        <taxon>Rhizobiaceae</taxon>
        <taxon>Hoeflea</taxon>
    </lineage>
</organism>
<reference evidence="2 3" key="1">
    <citation type="submission" date="2020-01" db="EMBL/GenBank/DDBJ databases">
        <title>Genomes of bacteria type strains.</title>
        <authorList>
            <person name="Chen J."/>
            <person name="Zhu S."/>
            <person name="Yang J."/>
        </authorList>
    </citation>
    <scope>NUCLEOTIDE SEQUENCE [LARGE SCALE GENOMIC DNA]</scope>
    <source>
        <strain evidence="2 3">DSM 16655</strain>
    </source>
</reference>
<evidence type="ECO:0000313" key="3">
    <source>
        <dbReference type="Proteomes" id="UP001320715"/>
    </source>
</evidence>
<sequence>MHRAFMADIPAMSMVETGGAATDATVPQVFTVAAWNLERCLFPEKSAALLAGQTPDVVLLTEMDCGMARTGQRHPTAELAAALGMHYSYGVEFFEIGLGGETERPYCVDSGNRIGWHGNAVLSRAAPVSSVLIRLDDHGHWYIDGPFAWDRNQPRIGGRMAIATILPAGTGNLCVVSVHLESNADSAHRGAQMERLIDAVEKFAPDHPVIIGGDLNTGNSKDSPHWQDESLFDVARVHGFSWDNNAEGMTTRRSYLTPHPTRSMKLDWFASRGLSMDGARIVPALDPNGEPLSDHELIVGHFAIP</sequence>
<dbReference type="GO" id="GO:0004519">
    <property type="term" value="F:endonuclease activity"/>
    <property type="evidence" value="ECO:0007669"/>
    <property type="project" value="UniProtKB-KW"/>
</dbReference>
<name>A0ABT1CW09_9HYPH</name>
<keyword evidence="3" id="KW-1185">Reference proteome</keyword>
<protein>
    <submittedName>
        <fullName evidence="2">Endonuclease</fullName>
    </submittedName>
</protein>
<dbReference type="Gene3D" id="3.60.10.10">
    <property type="entry name" value="Endonuclease/exonuclease/phosphatase"/>
    <property type="match status" value="1"/>
</dbReference>
<evidence type="ECO:0000313" key="2">
    <source>
        <dbReference type="EMBL" id="MCO6409536.1"/>
    </source>
</evidence>
<dbReference type="PANTHER" id="PTHR14859">
    <property type="entry name" value="CALCOFLUOR WHITE HYPERSENSITIVE PROTEIN PRECURSOR"/>
    <property type="match status" value="1"/>
</dbReference>
<accession>A0ABT1CW09</accession>
<dbReference type="EMBL" id="JAAAML010000003">
    <property type="protein sequence ID" value="MCO6409536.1"/>
    <property type="molecule type" value="Genomic_DNA"/>
</dbReference>
<comment type="caution">
    <text evidence="2">The sequence shown here is derived from an EMBL/GenBank/DDBJ whole genome shotgun (WGS) entry which is preliminary data.</text>
</comment>